<dbReference type="HOGENOM" id="CLU_009116_3_2_9"/>
<keyword evidence="7 15" id="KW-0808">Transferase</keyword>
<dbReference type="eggNOG" id="COG0527">
    <property type="taxonomic scope" value="Bacteria"/>
</dbReference>
<dbReference type="InterPro" id="IPR045865">
    <property type="entry name" value="ACT-like_dom_sf"/>
</dbReference>
<comment type="catalytic activity">
    <reaction evidence="13 15">
        <text>L-aspartate + ATP = 4-phospho-L-aspartate + ADP</text>
        <dbReference type="Rhea" id="RHEA:23776"/>
        <dbReference type="ChEBI" id="CHEBI:29991"/>
        <dbReference type="ChEBI" id="CHEBI:30616"/>
        <dbReference type="ChEBI" id="CHEBI:57535"/>
        <dbReference type="ChEBI" id="CHEBI:456216"/>
        <dbReference type="EC" id="2.7.2.4"/>
    </reaction>
</comment>
<evidence type="ECO:0000256" key="10">
    <source>
        <dbReference type="ARBA" id="ARBA00022840"/>
    </source>
</evidence>
<evidence type="ECO:0000256" key="2">
    <source>
        <dbReference type="ARBA" id="ARBA00004766"/>
    </source>
</evidence>
<protein>
    <recommendedName>
        <fullName evidence="15">Aspartokinase</fullName>
        <ecNumber evidence="15">2.7.2.4</ecNumber>
    </recommendedName>
</protein>
<evidence type="ECO:0000256" key="6">
    <source>
        <dbReference type="ARBA" id="ARBA00022605"/>
    </source>
</evidence>
<dbReference type="UniPathway" id="UPA00051">
    <property type="reaction ID" value="UER00462"/>
</dbReference>
<evidence type="ECO:0000256" key="7">
    <source>
        <dbReference type="ARBA" id="ARBA00022679"/>
    </source>
</evidence>
<reference evidence="19 20" key="1">
    <citation type="submission" date="2012-09" db="EMBL/GenBank/DDBJ databases">
        <title>The Genome Sequence of Alloiococcus otitis ATCC 51267.</title>
        <authorList>
            <consortium name="The Broad Institute Genome Sequencing Platform"/>
            <person name="Earl A."/>
            <person name="Ward D."/>
            <person name="Feldgarden M."/>
            <person name="Gevers D."/>
            <person name="Huys G."/>
            <person name="Walker B."/>
            <person name="Young S.K."/>
            <person name="Zeng Q."/>
            <person name="Gargeya S."/>
            <person name="Fitzgerald M."/>
            <person name="Haas B."/>
            <person name="Abouelleil A."/>
            <person name="Alvarado L."/>
            <person name="Arachchi H.M."/>
            <person name="Berlin A.M."/>
            <person name="Chapman S.B."/>
            <person name="Goldberg J."/>
            <person name="Griggs A."/>
            <person name="Gujja S."/>
            <person name="Hansen M."/>
            <person name="Howarth C."/>
            <person name="Imamovic A."/>
            <person name="Larimer J."/>
            <person name="McCowen C."/>
            <person name="Montmayeur A."/>
            <person name="Murphy C."/>
            <person name="Neiman D."/>
            <person name="Pearson M."/>
            <person name="Priest M."/>
            <person name="Roberts A."/>
            <person name="Saif S."/>
            <person name="Shea T."/>
            <person name="Sisk P."/>
            <person name="Sykes S."/>
            <person name="Wortman J."/>
            <person name="Nusbaum C."/>
            <person name="Birren B."/>
        </authorList>
    </citation>
    <scope>NUCLEOTIDE SEQUENCE [LARGE SCALE GENOMIC DNA]</scope>
    <source>
        <strain evidence="19 20">ATCC 51267</strain>
    </source>
</reference>
<dbReference type="NCBIfam" id="TIGR00657">
    <property type="entry name" value="asp_kinases"/>
    <property type="match status" value="1"/>
</dbReference>
<keyword evidence="9 15" id="KW-0418">Kinase</keyword>
<comment type="function">
    <text evidence="1">Catalyzes the phosphorylation of the beta-carboxyl group of aspartic acid with ATP to yield 4-phospho-L-aspartate, which is involved in the branched biosynthetic pathway leading to the biosynthesis of amino acids threonine, isoleucine and methionine.</text>
</comment>
<dbReference type="InterPro" id="IPR005260">
    <property type="entry name" value="Asp_kin_monofn"/>
</dbReference>
<dbReference type="EC" id="2.7.2.4" evidence="15"/>
<evidence type="ECO:0000256" key="9">
    <source>
        <dbReference type="ARBA" id="ARBA00022777"/>
    </source>
</evidence>
<dbReference type="PIRSF" id="PIRSF000726">
    <property type="entry name" value="Asp_kin"/>
    <property type="match status" value="1"/>
</dbReference>
<dbReference type="Pfam" id="PF00696">
    <property type="entry name" value="AA_kinase"/>
    <property type="match status" value="1"/>
</dbReference>
<evidence type="ECO:0000259" key="17">
    <source>
        <dbReference type="Pfam" id="PF00696"/>
    </source>
</evidence>
<dbReference type="EMBL" id="AGXA01000004">
    <property type="protein sequence ID" value="EKU94137.1"/>
    <property type="molecule type" value="Genomic_DNA"/>
</dbReference>
<organism evidence="19 20">
    <name type="scientific">Alloiococcus otitis ATCC 51267</name>
    <dbReference type="NCBI Taxonomy" id="883081"/>
    <lineage>
        <taxon>Bacteria</taxon>
        <taxon>Bacillati</taxon>
        <taxon>Bacillota</taxon>
        <taxon>Bacilli</taxon>
        <taxon>Lactobacillales</taxon>
        <taxon>Carnobacteriaceae</taxon>
        <taxon>Alloiococcus</taxon>
    </lineage>
</organism>
<evidence type="ECO:0000256" key="16">
    <source>
        <dbReference type="RuleBase" id="RU004249"/>
    </source>
</evidence>
<keyword evidence="10 14" id="KW-0067">ATP-binding</keyword>
<dbReference type="NCBIfam" id="NF005161">
    <property type="entry name" value="PRK06635.2-5"/>
    <property type="match status" value="1"/>
</dbReference>
<keyword evidence="12" id="KW-0457">Lysine biosynthesis</keyword>
<comment type="similarity">
    <text evidence="5 15">Belongs to the aspartokinase family.</text>
</comment>
<dbReference type="GO" id="GO:0005829">
    <property type="term" value="C:cytosol"/>
    <property type="evidence" value="ECO:0007669"/>
    <property type="project" value="TreeGrafter"/>
</dbReference>
<gene>
    <name evidence="19" type="ORF">HMPREF9698_00169</name>
</gene>
<evidence type="ECO:0000313" key="20">
    <source>
        <dbReference type="Proteomes" id="UP000009875"/>
    </source>
</evidence>
<dbReference type="UniPathway" id="UPA00034">
    <property type="reaction ID" value="UER00015"/>
</dbReference>
<evidence type="ECO:0000259" key="18">
    <source>
        <dbReference type="Pfam" id="PF22468"/>
    </source>
</evidence>
<evidence type="ECO:0000256" key="15">
    <source>
        <dbReference type="RuleBase" id="RU003448"/>
    </source>
</evidence>
<feature type="binding site" evidence="14">
    <location>
        <position position="183"/>
    </location>
    <ligand>
        <name>ATP</name>
        <dbReference type="ChEBI" id="CHEBI:30616"/>
    </ligand>
</feature>
<evidence type="ECO:0000256" key="1">
    <source>
        <dbReference type="ARBA" id="ARBA00003121"/>
    </source>
</evidence>
<dbReference type="GO" id="GO:0005524">
    <property type="term" value="F:ATP binding"/>
    <property type="evidence" value="ECO:0007669"/>
    <property type="project" value="UniProtKB-KW"/>
</dbReference>
<accession>K9ET29</accession>
<dbReference type="PROSITE" id="PS00324">
    <property type="entry name" value="ASPARTOKINASE"/>
    <property type="match status" value="1"/>
</dbReference>
<evidence type="ECO:0000256" key="11">
    <source>
        <dbReference type="ARBA" id="ARBA00022915"/>
    </source>
</evidence>
<dbReference type="InterPro" id="IPR036393">
    <property type="entry name" value="AceGlu_kinase-like_sf"/>
</dbReference>
<feature type="domain" description="Aspartokinase ACT" evidence="18">
    <location>
        <begin position="340"/>
        <end position="398"/>
    </location>
</feature>
<dbReference type="PATRIC" id="fig|883081.3.peg.171"/>
<evidence type="ECO:0000256" key="13">
    <source>
        <dbReference type="ARBA" id="ARBA00047872"/>
    </source>
</evidence>
<comment type="pathway">
    <text evidence="4 16">Amino-acid biosynthesis; L-threonine biosynthesis; L-threonine from L-aspartate: step 1/5.</text>
</comment>
<dbReference type="CDD" id="cd04923">
    <property type="entry name" value="ACT_AK-LysC-DapG-like_2"/>
    <property type="match status" value="1"/>
</dbReference>
<comment type="pathway">
    <text evidence="2 16">Amino-acid biosynthesis; L-lysine biosynthesis via DAP pathway; (S)-tetrahydrodipicolinate from L-aspartate: step 1/4.</text>
</comment>
<dbReference type="GO" id="GO:0019877">
    <property type="term" value="P:diaminopimelate biosynthetic process"/>
    <property type="evidence" value="ECO:0007669"/>
    <property type="project" value="UniProtKB-KW"/>
</dbReference>
<dbReference type="InterPro" id="IPR054352">
    <property type="entry name" value="ACT_Aspartokinase"/>
</dbReference>
<evidence type="ECO:0000256" key="3">
    <source>
        <dbReference type="ARBA" id="ARBA00004986"/>
    </source>
</evidence>
<evidence type="ECO:0000256" key="12">
    <source>
        <dbReference type="ARBA" id="ARBA00023154"/>
    </source>
</evidence>
<feature type="binding site" evidence="14">
    <location>
        <position position="74"/>
    </location>
    <ligand>
        <name>substrate</name>
    </ligand>
</feature>
<dbReference type="RefSeq" id="WP_003776376.1">
    <property type="nucleotide sequence ID" value="NZ_JH992957.1"/>
</dbReference>
<dbReference type="CDD" id="cd04261">
    <property type="entry name" value="AAK_AKii-LysC-BS"/>
    <property type="match status" value="1"/>
</dbReference>
<comment type="pathway">
    <text evidence="3 16">Amino-acid biosynthesis; L-methionine biosynthesis via de novo pathway; L-homoserine from L-aspartate: step 1/3.</text>
</comment>
<dbReference type="NCBIfam" id="NF005155">
    <property type="entry name" value="PRK06635.1-4"/>
    <property type="match status" value="1"/>
</dbReference>
<dbReference type="OrthoDB" id="9799110at2"/>
<dbReference type="AlphaFoldDB" id="K9ET29"/>
<dbReference type="Gene3D" id="3.30.2130.10">
    <property type="entry name" value="VC0802-like"/>
    <property type="match status" value="1"/>
</dbReference>
<dbReference type="InterPro" id="IPR018042">
    <property type="entry name" value="Aspartate_kinase_CS"/>
</dbReference>
<dbReference type="SUPFAM" id="SSF53633">
    <property type="entry name" value="Carbamate kinase-like"/>
    <property type="match status" value="1"/>
</dbReference>
<comment type="caution">
    <text evidence="19">The sequence shown here is derived from an EMBL/GenBank/DDBJ whole genome shotgun (WGS) entry which is preliminary data.</text>
</comment>
<dbReference type="GO" id="GO:0009089">
    <property type="term" value="P:lysine biosynthetic process via diaminopimelate"/>
    <property type="evidence" value="ECO:0007669"/>
    <property type="project" value="UniProtKB-UniPathway"/>
</dbReference>
<feature type="domain" description="Aspartate/glutamate/uridylate kinase" evidence="17">
    <location>
        <begin position="5"/>
        <end position="227"/>
    </location>
</feature>
<dbReference type="InterPro" id="IPR041740">
    <property type="entry name" value="AKii-LysC-BS"/>
</dbReference>
<evidence type="ECO:0000256" key="4">
    <source>
        <dbReference type="ARBA" id="ARBA00005139"/>
    </source>
</evidence>
<feature type="binding site" evidence="14">
    <location>
        <begin position="172"/>
        <end position="173"/>
    </location>
    <ligand>
        <name>ATP</name>
        <dbReference type="ChEBI" id="CHEBI:30616"/>
    </ligand>
</feature>
<dbReference type="GO" id="GO:0009090">
    <property type="term" value="P:homoserine biosynthetic process"/>
    <property type="evidence" value="ECO:0007669"/>
    <property type="project" value="TreeGrafter"/>
</dbReference>
<keyword evidence="20" id="KW-1185">Reference proteome</keyword>
<keyword evidence="6 16" id="KW-0028">Amino-acid biosynthesis</keyword>
<evidence type="ECO:0000256" key="8">
    <source>
        <dbReference type="ARBA" id="ARBA00022741"/>
    </source>
</evidence>
<dbReference type="NCBIfam" id="NF005154">
    <property type="entry name" value="PRK06635.1-2"/>
    <property type="match status" value="1"/>
</dbReference>
<dbReference type="PANTHER" id="PTHR21499:SF68">
    <property type="entry name" value="ASPARTOKINASE 2"/>
    <property type="match status" value="1"/>
</dbReference>
<evidence type="ECO:0000256" key="5">
    <source>
        <dbReference type="ARBA" id="ARBA00010122"/>
    </source>
</evidence>
<dbReference type="STRING" id="883081.HMPREF9698_00169"/>
<evidence type="ECO:0000313" key="19">
    <source>
        <dbReference type="EMBL" id="EKU94137.1"/>
    </source>
</evidence>
<evidence type="ECO:0000256" key="14">
    <source>
        <dbReference type="PIRSR" id="PIRSR000726-1"/>
    </source>
</evidence>
<sequence>MSVSVLKYGGSSVSNFDQIKDIARYIQKRVDQGDQCIVVVSAMGKTTDQLLASVASLTPDPKNEDLALLLSTGEQQSVSYLSLVLNDLGVKSKSLTGYQAGIKTSGHVLKSKIKTMDPGLFQDKLKDYDCLVVAGFQGVNQDSDMTTLGRGGSDTTAVAIAASLKAPCEIYTDVPGVFATDPRVFPQAPKLDLITYEEMMELSALGAGVLESRSVEIAKNYGVKIYLGKTLSDQGGTWVVAEEELFEKKAVTGVALDMDMSHITMTYPDQNINLLRRLFEFLQKNEINVDMISQINNDQALQFSFTYQSDESNTLSHWLQGLKEDYPALSYVISDHYAKISLVGSGMREMSGVASKAFMALINQAIPFYQTTTSEISISYVIDRKKADQAVASLCQAFGITKEDING</sequence>
<feature type="binding site" evidence="14">
    <location>
        <position position="47"/>
    </location>
    <ligand>
        <name>substrate</name>
    </ligand>
</feature>
<dbReference type="Pfam" id="PF22468">
    <property type="entry name" value="ACT_9"/>
    <property type="match status" value="1"/>
</dbReference>
<proteinExistence type="inferred from homology"/>
<feature type="binding site" evidence="14">
    <location>
        <begin position="7"/>
        <end position="10"/>
    </location>
    <ligand>
        <name>ATP</name>
        <dbReference type="ChEBI" id="CHEBI:30616"/>
    </ligand>
</feature>
<dbReference type="GO" id="GO:0004072">
    <property type="term" value="F:aspartate kinase activity"/>
    <property type="evidence" value="ECO:0007669"/>
    <property type="project" value="UniProtKB-EC"/>
</dbReference>
<keyword evidence="8 14" id="KW-0547">Nucleotide-binding</keyword>
<dbReference type="InterPro" id="IPR001048">
    <property type="entry name" value="Asp/Glu/Uridylate_kinase"/>
</dbReference>
<dbReference type="Proteomes" id="UP000009875">
    <property type="component" value="Unassembled WGS sequence"/>
</dbReference>
<dbReference type="PANTHER" id="PTHR21499">
    <property type="entry name" value="ASPARTATE KINASE"/>
    <property type="match status" value="1"/>
</dbReference>
<keyword evidence="11" id="KW-0220">Diaminopimelate biosynthesis</keyword>
<dbReference type="SUPFAM" id="SSF55021">
    <property type="entry name" value="ACT-like"/>
    <property type="match status" value="2"/>
</dbReference>
<name>K9ET29_9LACT</name>
<dbReference type="GO" id="GO:0009088">
    <property type="term" value="P:threonine biosynthetic process"/>
    <property type="evidence" value="ECO:0007669"/>
    <property type="project" value="UniProtKB-UniPathway"/>
</dbReference>
<dbReference type="InterPro" id="IPR001341">
    <property type="entry name" value="Asp_kinase"/>
</dbReference>
<dbReference type="Gene3D" id="3.40.1160.10">
    <property type="entry name" value="Acetylglutamate kinase-like"/>
    <property type="match status" value="1"/>
</dbReference>
<dbReference type="UniPathway" id="UPA00050">
    <property type="reaction ID" value="UER00461"/>
</dbReference>